<accession>A0A015XIL7</accession>
<gene>
    <name evidence="1" type="ORF">M136_4731</name>
</gene>
<evidence type="ECO:0000313" key="1">
    <source>
        <dbReference type="EMBL" id="EXZ31503.1"/>
    </source>
</evidence>
<evidence type="ECO:0000313" key="2">
    <source>
        <dbReference type="Proteomes" id="UP000022082"/>
    </source>
</evidence>
<organism evidence="1 2">
    <name type="scientific">Bacteroides fragilis str. S36L11</name>
    <dbReference type="NCBI Taxonomy" id="1339327"/>
    <lineage>
        <taxon>Bacteria</taxon>
        <taxon>Pseudomonadati</taxon>
        <taxon>Bacteroidota</taxon>
        <taxon>Bacteroidia</taxon>
        <taxon>Bacteroidales</taxon>
        <taxon>Bacteroidaceae</taxon>
        <taxon>Bacteroides</taxon>
    </lineage>
</organism>
<proteinExistence type="predicted"/>
<protein>
    <submittedName>
        <fullName evidence="1">Putative phage protein</fullName>
    </submittedName>
</protein>
<dbReference type="Proteomes" id="UP000022082">
    <property type="component" value="Unassembled WGS sequence"/>
</dbReference>
<sequence>MKITINKPTEFEAVYLKVDAGVRYWEDAIVNGIRDIDLYESNGIGSPLIPCAVQIKEEPDYNIYSDHYRWRPIITIETGRIVNWMQGTTANVHYKVCDDFICDIVDEDDSAIVSYDGYVPKIMCPADKGYGDYIIMNIDENGFIQGWNKELIKELVKQEED</sequence>
<dbReference type="AlphaFoldDB" id="A0A015XIL7"/>
<dbReference type="RefSeq" id="WP_032558045.1">
    <property type="nucleotide sequence ID" value="NZ_JGDJ01000005.1"/>
</dbReference>
<comment type="caution">
    <text evidence="1">The sequence shown here is derived from an EMBL/GenBank/DDBJ whole genome shotgun (WGS) entry which is preliminary data.</text>
</comment>
<name>A0A015XIL7_BACFG</name>
<dbReference type="PATRIC" id="fig|1339327.3.peg.39"/>
<reference evidence="1 2" key="1">
    <citation type="submission" date="2014-02" db="EMBL/GenBank/DDBJ databases">
        <authorList>
            <person name="Sears C."/>
            <person name="Carroll K."/>
            <person name="Sack B.R."/>
            <person name="Qadri F."/>
            <person name="Myers L.L."/>
            <person name="Chung G.-T."/>
            <person name="Escheverria P."/>
            <person name="Fraser C.M."/>
            <person name="Sadzewicz L."/>
            <person name="Shefchek K.A."/>
            <person name="Tallon L."/>
            <person name="Das S.P."/>
            <person name="Daugherty S."/>
            <person name="Mongodin E.F."/>
        </authorList>
    </citation>
    <scope>NUCLEOTIDE SEQUENCE [LARGE SCALE GENOMIC DNA]</scope>
    <source>
        <strain evidence="1 2">S36L11</strain>
    </source>
</reference>
<dbReference type="EMBL" id="JGDJ01000005">
    <property type="protein sequence ID" value="EXZ31503.1"/>
    <property type="molecule type" value="Genomic_DNA"/>
</dbReference>